<evidence type="ECO:0000313" key="2">
    <source>
        <dbReference type="Proteomes" id="UP000828048"/>
    </source>
</evidence>
<dbReference type="EMBL" id="CM037152">
    <property type="protein sequence ID" value="KAH7835018.1"/>
    <property type="molecule type" value="Genomic_DNA"/>
</dbReference>
<evidence type="ECO:0000313" key="1">
    <source>
        <dbReference type="EMBL" id="KAH7835018.1"/>
    </source>
</evidence>
<comment type="caution">
    <text evidence="1">The sequence shown here is derived from an EMBL/GenBank/DDBJ whole genome shotgun (WGS) entry which is preliminary data.</text>
</comment>
<keyword evidence="2" id="KW-1185">Reference proteome</keyword>
<proteinExistence type="predicted"/>
<protein>
    <submittedName>
        <fullName evidence="1">Uncharacterized protein</fullName>
    </submittedName>
</protein>
<accession>A0ACB7X325</accession>
<name>A0ACB7X325_9ERIC</name>
<gene>
    <name evidence="1" type="ORF">Vadar_022096</name>
</gene>
<organism evidence="1 2">
    <name type="scientific">Vaccinium darrowii</name>
    <dbReference type="NCBI Taxonomy" id="229202"/>
    <lineage>
        <taxon>Eukaryota</taxon>
        <taxon>Viridiplantae</taxon>
        <taxon>Streptophyta</taxon>
        <taxon>Embryophyta</taxon>
        <taxon>Tracheophyta</taxon>
        <taxon>Spermatophyta</taxon>
        <taxon>Magnoliopsida</taxon>
        <taxon>eudicotyledons</taxon>
        <taxon>Gunneridae</taxon>
        <taxon>Pentapetalae</taxon>
        <taxon>asterids</taxon>
        <taxon>Ericales</taxon>
        <taxon>Ericaceae</taxon>
        <taxon>Vaccinioideae</taxon>
        <taxon>Vaccinieae</taxon>
        <taxon>Vaccinium</taxon>
    </lineage>
</organism>
<dbReference type="Proteomes" id="UP000828048">
    <property type="component" value="Chromosome 2"/>
</dbReference>
<sequence length="152" mass="16299">MQKTVHGWKRGCSRIQLDFWSKKVHPALLAFEVIVYQKGALLLAIGYFLPGESNPGFALCSGSLEGLIIREGFRGRSGKATLSQRPGKAHSTENGPPRATKLPSLTSDSSPESSGIHGASSTPSRYGTACHSRRSISMLGTCSVNDKLSTHE</sequence>
<reference evidence="1 2" key="1">
    <citation type="journal article" date="2021" name="Hortic Res">
        <title>High-quality reference genome and annotation aids understanding of berry development for evergreen blueberry (Vaccinium darrowii).</title>
        <authorList>
            <person name="Yu J."/>
            <person name="Hulse-Kemp A.M."/>
            <person name="Babiker E."/>
            <person name="Staton M."/>
        </authorList>
    </citation>
    <scope>NUCLEOTIDE SEQUENCE [LARGE SCALE GENOMIC DNA]</scope>
    <source>
        <strain evidence="2">cv. NJ 8807/NJ 8810</strain>
        <tissue evidence="1">Young leaf</tissue>
    </source>
</reference>